<dbReference type="Proteomes" id="UP000700059">
    <property type="component" value="Unassembled WGS sequence"/>
</dbReference>
<dbReference type="EMBL" id="JAIGYQ010000001">
    <property type="protein sequence ID" value="MBX7490042.1"/>
    <property type="molecule type" value="Genomic_DNA"/>
</dbReference>
<evidence type="ECO:0000313" key="4">
    <source>
        <dbReference type="Proteomes" id="UP000700059"/>
    </source>
</evidence>
<evidence type="ECO:0000259" key="2">
    <source>
        <dbReference type="Pfam" id="PF26303"/>
    </source>
</evidence>
<organism evidence="3 4">
    <name type="scientific">Helicobacter turcicus</name>
    <dbReference type="NCBI Taxonomy" id="2867412"/>
    <lineage>
        <taxon>Bacteria</taxon>
        <taxon>Pseudomonadati</taxon>
        <taxon>Campylobacterota</taxon>
        <taxon>Epsilonproteobacteria</taxon>
        <taxon>Campylobacterales</taxon>
        <taxon>Helicobacteraceae</taxon>
        <taxon>Helicobacter</taxon>
    </lineage>
</organism>
<feature type="compositionally biased region" description="Low complexity" evidence="1">
    <location>
        <begin position="190"/>
        <end position="210"/>
    </location>
</feature>
<name>A0ABS7JKY1_9HELI</name>
<keyword evidence="3" id="KW-0449">Lipoprotein</keyword>
<dbReference type="PROSITE" id="PS51257">
    <property type="entry name" value="PROKAR_LIPOPROTEIN"/>
    <property type="match status" value="1"/>
</dbReference>
<gene>
    <name evidence="3" type="ORF">K4G57_00920</name>
</gene>
<feature type="domain" description="UPF0323" evidence="2">
    <location>
        <begin position="55"/>
        <end position="175"/>
    </location>
</feature>
<keyword evidence="4" id="KW-1185">Reference proteome</keyword>
<dbReference type="InterPro" id="IPR059092">
    <property type="entry name" value="UPF0323_dom"/>
</dbReference>
<sequence length="210" mass="22469">MQKYLKKISDPKITGAFSKSGLGLVAILLITGCNSNEQNQTQQSGITEATKKGATVTIEQQPDGSYKILDEVPSAQTRVILREKDGNERILSQEEINKIIAEESKKIDEGTSQLTNPTGGGLSLGETILASAAGAILGSWIGSKLFNNQNFQNQQRSTYKTPQAYERSQNSFNRSSATSNTGRSGFYSPNNTGTQNRSSSTGGTTSSYGG</sequence>
<evidence type="ECO:0000256" key="1">
    <source>
        <dbReference type="SAM" id="MobiDB-lite"/>
    </source>
</evidence>
<accession>A0ABS7JKY1</accession>
<dbReference type="NCBIfam" id="NF003146">
    <property type="entry name" value="PRK04081.1"/>
    <property type="match status" value="1"/>
</dbReference>
<proteinExistence type="predicted"/>
<feature type="compositionally biased region" description="Polar residues" evidence="1">
    <location>
        <begin position="156"/>
        <end position="189"/>
    </location>
</feature>
<reference evidence="3 4" key="1">
    <citation type="submission" date="2021-08" db="EMBL/GenBank/DDBJ databases">
        <title>Helicobacter spp. isolated from feces of Anatolian Ground Squirrel (Spermophilus xanthoprymnus) in Turkey.</title>
        <authorList>
            <person name="Aydin F."/>
            <person name="Abay S."/>
            <person name="Kayman T."/>
            <person name="Karakaya E."/>
            <person name="Saticioglu I.B."/>
        </authorList>
    </citation>
    <scope>NUCLEOTIDE SEQUENCE [LARGE SCALE GENOMIC DNA]</scope>
    <source>
        <strain evidence="3 4">Faydin-H70</strain>
    </source>
</reference>
<evidence type="ECO:0000313" key="3">
    <source>
        <dbReference type="EMBL" id="MBX7490042.1"/>
    </source>
</evidence>
<dbReference type="RefSeq" id="WP_221531298.1">
    <property type="nucleotide sequence ID" value="NZ_JAIGYP010000001.1"/>
</dbReference>
<protein>
    <submittedName>
        <fullName evidence="3">UPF0323 family lipoprotein</fullName>
    </submittedName>
</protein>
<feature type="region of interest" description="Disordered" evidence="1">
    <location>
        <begin position="155"/>
        <end position="210"/>
    </location>
</feature>
<dbReference type="Pfam" id="PF26303">
    <property type="entry name" value="UPF0323"/>
    <property type="match status" value="1"/>
</dbReference>
<comment type="caution">
    <text evidence="3">The sequence shown here is derived from an EMBL/GenBank/DDBJ whole genome shotgun (WGS) entry which is preliminary data.</text>
</comment>